<evidence type="ECO:0000313" key="3">
    <source>
        <dbReference type="Proteomes" id="UP000241208"/>
    </source>
</evidence>
<feature type="non-terminal residue" evidence="2">
    <location>
        <position position="1"/>
    </location>
</feature>
<comment type="caution">
    <text evidence="2">The sequence shown here is derived from an EMBL/GenBank/DDBJ whole genome shotgun (WGS) entry which is preliminary data.</text>
</comment>
<accession>A0A2T4LK14</accession>
<sequence length="102" mass="11341">SGQCTWYVFDKRAKDGETISTFWGDARNWAGQASASGFKVDHKPEVGSILQTVNGPYGHVAYVERVNLDGSIFISEMNWIAPYITSTRTISSSEVSSYNFIH</sequence>
<dbReference type="InterPro" id="IPR038765">
    <property type="entry name" value="Papain-like_cys_pep_sf"/>
</dbReference>
<dbReference type="InterPro" id="IPR007921">
    <property type="entry name" value="CHAP_dom"/>
</dbReference>
<name>A0A2T4LK14_9STAP</name>
<evidence type="ECO:0000259" key="1">
    <source>
        <dbReference type="PROSITE" id="PS50911"/>
    </source>
</evidence>
<dbReference type="AlphaFoldDB" id="A0A2T4LK14"/>
<dbReference type="Pfam" id="PF05257">
    <property type="entry name" value="CHAP"/>
    <property type="match status" value="1"/>
</dbReference>
<protein>
    <submittedName>
        <fullName evidence="2">CHAP domain-containing protein</fullName>
    </submittedName>
</protein>
<dbReference type="EMBL" id="PYZR01000528">
    <property type="protein sequence ID" value="PTF52858.1"/>
    <property type="molecule type" value="Genomic_DNA"/>
</dbReference>
<gene>
    <name evidence="2" type="ORF">BUY34_14550</name>
</gene>
<reference evidence="2 3" key="1">
    <citation type="journal article" date="2016" name="Front. Microbiol.">
        <title>Comprehensive Phylogenetic Analysis of Bovine Non-aureus Staphylococci Species Based on Whole-Genome Sequencing.</title>
        <authorList>
            <person name="Naushad S."/>
            <person name="Barkema H.W."/>
            <person name="Luby C."/>
            <person name="Condas L.A."/>
            <person name="Nobrega D.B."/>
            <person name="Carson D.A."/>
            <person name="De Buck J."/>
        </authorList>
    </citation>
    <scope>NUCLEOTIDE SEQUENCE [LARGE SCALE GENOMIC DNA]</scope>
    <source>
        <strain evidence="2 3">SNUC 3829</strain>
    </source>
</reference>
<dbReference type="Gene3D" id="3.90.1720.10">
    <property type="entry name" value="endopeptidase domain like (from Nostoc punctiforme)"/>
    <property type="match status" value="1"/>
</dbReference>
<organism evidence="2 3">
    <name type="scientific">Staphylococcus cohnii</name>
    <dbReference type="NCBI Taxonomy" id="29382"/>
    <lineage>
        <taxon>Bacteria</taxon>
        <taxon>Bacillati</taxon>
        <taxon>Bacillota</taxon>
        <taxon>Bacilli</taxon>
        <taxon>Bacillales</taxon>
        <taxon>Staphylococcaceae</taxon>
        <taxon>Staphylococcus</taxon>
        <taxon>Staphylococcus cohnii species complex</taxon>
    </lineage>
</organism>
<evidence type="ECO:0000313" key="2">
    <source>
        <dbReference type="EMBL" id="PTF52858.1"/>
    </source>
</evidence>
<dbReference type="Proteomes" id="UP000241208">
    <property type="component" value="Unassembled WGS sequence"/>
</dbReference>
<proteinExistence type="predicted"/>
<dbReference type="RefSeq" id="WP_133170913.1">
    <property type="nucleotide sequence ID" value="NZ_PYZR01000528.1"/>
</dbReference>
<feature type="domain" description="Peptidase C51" evidence="1">
    <location>
        <begin position="1"/>
        <end position="102"/>
    </location>
</feature>
<dbReference type="SUPFAM" id="SSF54001">
    <property type="entry name" value="Cysteine proteinases"/>
    <property type="match status" value="1"/>
</dbReference>
<dbReference type="PROSITE" id="PS50911">
    <property type="entry name" value="CHAP"/>
    <property type="match status" value="1"/>
</dbReference>